<dbReference type="EMBL" id="JWSW01000077">
    <property type="protein sequence ID" value="KIJ88318.1"/>
    <property type="molecule type" value="Genomic_DNA"/>
</dbReference>
<name>A0A0C2R7S9_9RICK</name>
<evidence type="ECO:0000313" key="1">
    <source>
        <dbReference type="EMBL" id="KIJ88318.1"/>
    </source>
</evidence>
<dbReference type="AlphaFoldDB" id="A0A0C2R7S9"/>
<evidence type="ECO:0000313" key="2">
    <source>
        <dbReference type="Proteomes" id="UP000031952"/>
    </source>
</evidence>
<organism evidence="1 2">
    <name type="scientific">Rickettsia asembonensis</name>
    <dbReference type="NCBI Taxonomy" id="1068590"/>
    <lineage>
        <taxon>Bacteria</taxon>
        <taxon>Pseudomonadati</taxon>
        <taxon>Pseudomonadota</taxon>
        <taxon>Alphaproteobacteria</taxon>
        <taxon>Rickettsiales</taxon>
        <taxon>Rickettsiaceae</taxon>
        <taxon>Rickettsieae</taxon>
        <taxon>Rickettsia</taxon>
        <taxon>spotted fever group</taxon>
    </lineage>
</organism>
<protein>
    <submittedName>
        <fullName evidence="1">Uncharacterized protein</fullName>
    </submittedName>
</protein>
<keyword evidence="2" id="KW-1185">Reference proteome</keyword>
<reference evidence="1 2" key="1">
    <citation type="submission" date="2014-12" db="EMBL/GenBank/DDBJ databases">
        <title>Whole genome sequence of Candidatus Rickettsia asemboensis strain NMRCii isolated from cat fleas in west Kenya.</title>
        <authorList>
            <person name="Jima D."/>
            <person name="Luce-Fedrow A."/>
            <person name="Yang Y."/>
            <person name="Maina A.N."/>
            <person name="Snesrud E.C."/>
            <person name="Jarman R.G."/>
            <person name="Richards A.L."/>
            <person name="Hang J."/>
        </authorList>
    </citation>
    <scope>NUCLEOTIDE SEQUENCE [LARGE SCALE GENOMIC DNA]</scope>
    <source>
        <strain evidence="1 2">NMRCii</strain>
    </source>
</reference>
<dbReference type="Proteomes" id="UP000031952">
    <property type="component" value="Unassembled WGS sequence"/>
</dbReference>
<comment type="caution">
    <text evidence="1">The sequence shown here is derived from an EMBL/GenBank/DDBJ whole genome shotgun (WGS) entry which is preliminary data.</text>
</comment>
<accession>A0A0C2R7S9</accession>
<dbReference type="RefSeq" id="WP_041079540.1">
    <property type="nucleotide sequence ID" value="NZ_JWSW01000077.1"/>
</dbReference>
<gene>
    <name evidence="1" type="ORF">SB78_06545</name>
</gene>
<sequence>MKLKENILSCISKPREIEEKYPRLAQKKESGFNVYSGLGQRNLEREELCDEASHNLANLVIQEIDNENFDFGILQKMQQAFSIASKQKQRKAFISFLDKELNKEQLHKISQAIMENADELMPDDDPNFVCRTPNNKVFQEILLLQAERNNFAVEVDKKGTLKINFPSKILELYKLLVDNFYLKNFEKEELQKKLYQELFHDCQIPFEELIEKEELQKKLYQELFHDCQIPFEELIEEVSFFENFIECLKEFYIKNSLAQSIMFLLVSKYIEEHDVAKELFKSERFKKVSELEKFKPYYDINKGDEVDRYVFNSILNDVEGVYISNLASSNILELVNHSQPDGEIVSIEILGNSESSV</sequence>
<dbReference type="InterPro" id="IPR020168">
    <property type="entry name" value="Uncharacterised_RP363/RP364"/>
</dbReference>
<proteinExistence type="predicted"/>
<dbReference type="Pfam" id="PF17422">
    <property type="entry name" value="DUF5410"/>
    <property type="match status" value="1"/>
</dbReference>